<keyword evidence="4 13" id="KW-0812">Transmembrane</keyword>
<dbReference type="PROSITE" id="PS00107">
    <property type="entry name" value="PROTEIN_KINASE_ATP"/>
    <property type="match status" value="1"/>
</dbReference>
<dbReference type="GO" id="GO:0004674">
    <property type="term" value="F:protein serine/threonine kinase activity"/>
    <property type="evidence" value="ECO:0007669"/>
    <property type="project" value="UniProtKB-KW"/>
</dbReference>
<evidence type="ECO:0000256" key="13">
    <source>
        <dbReference type="SAM" id="Phobius"/>
    </source>
</evidence>
<dbReference type="PROSITE" id="PS50011">
    <property type="entry name" value="PROTEIN_KINASE_DOM"/>
    <property type="match status" value="1"/>
</dbReference>
<dbReference type="InterPro" id="IPR008271">
    <property type="entry name" value="Ser/Thr_kinase_AS"/>
</dbReference>
<keyword evidence="5" id="KW-0732">Signal</keyword>
<evidence type="ECO:0000256" key="2">
    <source>
        <dbReference type="ARBA" id="ARBA00022527"/>
    </source>
</evidence>
<feature type="binding site" evidence="12">
    <location>
        <position position="563"/>
    </location>
    <ligand>
        <name>ATP</name>
        <dbReference type="ChEBI" id="CHEBI:30616"/>
    </ligand>
</feature>
<evidence type="ECO:0000256" key="10">
    <source>
        <dbReference type="ARBA" id="ARBA00023136"/>
    </source>
</evidence>
<dbReference type="Proteomes" id="UP000515121">
    <property type="component" value="Unplaced"/>
</dbReference>
<dbReference type="PANTHER" id="PTHR34590">
    <property type="entry name" value="OS03G0124300 PROTEIN-RELATED"/>
    <property type="match status" value="1"/>
</dbReference>
<organism evidence="15 16">
    <name type="scientific">Durio zibethinus</name>
    <name type="common">Durian</name>
    <dbReference type="NCBI Taxonomy" id="66656"/>
    <lineage>
        <taxon>Eukaryota</taxon>
        <taxon>Viridiplantae</taxon>
        <taxon>Streptophyta</taxon>
        <taxon>Embryophyta</taxon>
        <taxon>Tracheophyta</taxon>
        <taxon>Spermatophyta</taxon>
        <taxon>Magnoliopsida</taxon>
        <taxon>eudicotyledons</taxon>
        <taxon>Gunneridae</taxon>
        <taxon>Pentapetalae</taxon>
        <taxon>rosids</taxon>
        <taxon>malvids</taxon>
        <taxon>Malvales</taxon>
        <taxon>Malvaceae</taxon>
        <taxon>Helicteroideae</taxon>
        <taxon>Durio</taxon>
    </lineage>
</organism>
<dbReference type="InterPro" id="IPR045272">
    <property type="entry name" value="ANXUR1/2-like"/>
</dbReference>
<dbReference type="Gene3D" id="1.10.510.10">
    <property type="entry name" value="Transferase(Phosphotransferase) domain 1"/>
    <property type="match status" value="1"/>
</dbReference>
<dbReference type="SMART" id="SM00220">
    <property type="entry name" value="S_TKc"/>
    <property type="match status" value="1"/>
</dbReference>
<keyword evidence="8 12" id="KW-0067">ATP-binding</keyword>
<reference evidence="16" key="1">
    <citation type="submission" date="2025-08" db="UniProtKB">
        <authorList>
            <consortium name="RefSeq"/>
        </authorList>
    </citation>
    <scope>IDENTIFICATION</scope>
    <source>
        <tissue evidence="16">Fruit stalk</tissue>
    </source>
</reference>
<dbReference type="SUPFAM" id="SSF56112">
    <property type="entry name" value="Protein kinase-like (PK-like)"/>
    <property type="match status" value="1"/>
</dbReference>
<keyword evidence="7" id="KW-0418">Kinase</keyword>
<dbReference type="Gene3D" id="3.30.200.20">
    <property type="entry name" value="Phosphorylase Kinase, domain 1"/>
    <property type="match status" value="1"/>
</dbReference>
<accession>A0A6P5XIM1</accession>
<feature type="transmembrane region" description="Helical" evidence="13">
    <location>
        <begin position="470"/>
        <end position="493"/>
    </location>
</feature>
<dbReference type="InterPro" id="IPR024788">
    <property type="entry name" value="Malectin-like_Carb-bd_dom"/>
</dbReference>
<evidence type="ECO:0000259" key="14">
    <source>
        <dbReference type="PROSITE" id="PS50011"/>
    </source>
</evidence>
<dbReference type="Gene3D" id="2.60.120.430">
    <property type="entry name" value="Galactose-binding lectin"/>
    <property type="match status" value="2"/>
</dbReference>
<evidence type="ECO:0000256" key="9">
    <source>
        <dbReference type="ARBA" id="ARBA00022989"/>
    </source>
</evidence>
<proteinExistence type="predicted"/>
<dbReference type="InterPro" id="IPR011009">
    <property type="entry name" value="Kinase-like_dom_sf"/>
</dbReference>
<dbReference type="InterPro" id="IPR001245">
    <property type="entry name" value="Ser-Thr/Tyr_kinase_cat_dom"/>
</dbReference>
<keyword evidence="10 13" id="KW-0472">Membrane</keyword>
<evidence type="ECO:0000256" key="8">
    <source>
        <dbReference type="ARBA" id="ARBA00022840"/>
    </source>
</evidence>
<evidence type="ECO:0000256" key="3">
    <source>
        <dbReference type="ARBA" id="ARBA00022679"/>
    </source>
</evidence>
<dbReference type="Pfam" id="PF07714">
    <property type="entry name" value="PK_Tyr_Ser-Thr"/>
    <property type="match status" value="1"/>
</dbReference>
<gene>
    <name evidence="16" type="primary">LOC111283858</name>
</gene>
<dbReference type="RefSeq" id="XP_022728229.1">
    <property type="nucleotide sequence ID" value="XM_022872494.1"/>
</dbReference>
<evidence type="ECO:0000256" key="7">
    <source>
        <dbReference type="ARBA" id="ARBA00022777"/>
    </source>
</evidence>
<dbReference type="GO" id="GO:0005524">
    <property type="term" value="F:ATP binding"/>
    <property type="evidence" value="ECO:0007669"/>
    <property type="project" value="UniProtKB-UniRule"/>
</dbReference>
<dbReference type="FunFam" id="1.10.510.10:FF:000252">
    <property type="entry name" value="Receptor-like protein kinase FERONIA"/>
    <property type="match status" value="1"/>
</dbReference>
<protein>
    <submittedName>
        <fullName evidence="16">Receptor-like protein kinase FERONIA</fullName>
    </submittedName>
</protein>
<keyword evidence="3" id="KW-0808">Transferase</keyword>
<dbReference type="CDD" id="cd14066">
    <property type="entry name" value="STKc_IRAK"/>
    <property type="match status" value="1"/>
</dbReference>
<dbReference type="InterPro" id="IPR017441">
    <property type="entry name" value="Protein_kinase_ATP_BS"/>
</dbReference>
<dbReference type="Pfam" id="PF12819">
    <property type="entry name" value="Malectin_like"/>
    <property type="match status" value="1"/>
</dbReference>
<dbReference type="GeneID" id="111283858"/>
<evidence type="ECO:0000256" key="5">
    <source>
        <dbReference type="ARBA" id="ARBA00022729"/>
    </source>
</evidence>
<evidence type="ECO:0000256" key="4">
    <source>
        <dbReference type="ARBA" id="ARBA00022692"/>
    </source>
</evidence>
<keyword evidence="2" id="KW-0723">Serine/threonine-protein kinase</keyword>
<evidence type="ECO:0000256" key="1">
    <source>
        <dbReference type="ARBA" id="ARBA00004479"/>
    </source>
</evidence>
<feature type="domain" description="Protein kinase" evidence="14">
    <location>
        <begin position="534"/>
        <end position="809"/>
    </location>
</feature>
<sequence>MLLCFKTSPAIHNYTIFLLSNRLSSMIPFIFYLVSLHLLFPVTIAAKSSAYTPIDYILLSCGASSDTISADGRKWFTDERSKFFTSNPEKVSFVSAASRQDQSVSQVPYMTARAFQDKFTYSFPVLPGLKFLRFYFYPVQYSGFDGTTSFFSVTANNYVLLKNFSAYLTVSAIIPPQASLIKEFMVPVLDKERLNITFSPSSNSVAFVNGIEVVSIPDNLYGGDRENSLPFVNTKFATFDIPNTTAFETAYRLNVGGQDVANVEDTGMFRTWHDDSSYIFGGASGVTPHRSNVTITYTQQTPAYTAPAIVYSTSRTMGPYPKINMNYNLTWIFSVDTGFNYLLRLHFCETQLEVTEKSQRVFDIFINNQTAELKVDVYEQSGGNSKPMYKDYVVLIPNGSGQSKQDLWVALHPSEGAGSQFNDAILNGLEIFRLNKSDSSLAVPNPDLLLSLTPAKPEQKKLKLSSPNKAIIGGALGTGAAVLFCLLFSFIFWRQKRLCSIKRKSMERRKTSSLPDKLCLCFTLAEIQAATSNFDDSFVIGRGGFGKVYKGFIKGIKRAVAIKRLNSQSQQGAREFWTEIQMLSQLRHIHLLSLIGYCSDDNEMILVYDYMANGTLRDHLYNKDKSPLSWKQRLKICIGAAYGLDYLHSGAIYRIIHRDVKSTNILLDENYVAKVSDFGLSKMSPISMTNVPVTTMVKGTFGYMDPEYYRRQQLTEKSDVYSFGVVLFEVLCARPAVDSTLEYSQISLANWGRKCVENDRIGQIIDPFLKDQISPACLRAYAKVAENCVRQNGLERPTMNDVAQRLEFALQLQEIEEAEQTCQAGDGDQSQVNQDI</sequence>
<dbReference type="GO" id="GO:0016020">
    <property type="term" value="C:membrane"/>
    <property type="evidence" value="ECO:0007669"/>
    <property type="project" value="UniProtKB-SubCell"/>
</dbReference>
<evidence type="ECO:0000313" key="16">
    <source>
        <dbReference type="RefSeq" id="XP_022728229.1"/>
    </source>
</evidence>
<dbReference type="GO" id="GO:0004714">
    <property type="term" value="F:transmembrane receptor protein tyrosine kinase activity"/>
    <property type="evidence" value="ECO:0007669"/>
    <property type="project" value="InterPro"/>
</dbReference>
<name>A0A6P5XIM1_DURZI</name>
<evidence type="ECO:0000313" key="15">
    <source>
        <dbReference type="Proteomes" id="UP000515121"/>
    </source>
</evidence>
<dbReference type="PROSITE" id="PS00108">
    <property type="entry name" value="PROTEIN_KINASE_ST"/>
    <property type="match status" value="1"/>
</dbReference>
<keyword evidence="15" id="KW-1185">Reference proteome</keyword>
<evidence type="ECO:0000256" key="12">
    <source>
        <dbReference type="PROSITE-ProRule" id="PRU10141"/>
    </source>
</evidence>
<dbReference type="PANTHER" id="PTHR34590:SF5">
    <property type="entry name" value="OS04G0586500 PROTEIN"/>
    <property type="match status" value="1"/>
</dbReference>
<evidence type="ECO:0000256" key="11">
    <source>
        <dbReference type="ARBA" id="ARBA00023180"/>
    </source>
</evidence>
<dbReference type="KEGG" id="dzi:111283858"/>
<dbReference type="GO" id="GO:0010038">
    <property type="term" value="P:response to metal ion"/>
    <property type="evidence" value="ECO:0007669"/>
    <property type="project" value="UniProtKB-ARBA"/>
</dbReference>
<evidence type="ECO:0000256" key="6">
    <source>
        <dbReference type="ARBA" id="ARBA00022741"/>
    </source>
</evidence>
<dbReference type="OrthoDB" id="1720310at2759"/>
<keyword evidence="6 12" id="KW-0547">Nucleotide-binding</keyword>
<dbReference type="FunFam" id="3.30.200.20:FF:000645">
    <property type="entry name" value="Receptor-like protein kinase FERONIA"/>
    <property type="match status" value="1"/>
</dbReference>
<dbReference type="InterPro" id="IPR000719">
    <property type="entry name" value="Prot_kinase_dom"/>
</dbReference>
<keyword evidence="11" id="KW-0325">Glycoprotein</keyword>
<dbReference type="FunFam" id="2.60.120.430:FF:000003">
    <property type="entry name" value="FERONIA receptor-like kinase"/>
    <property type="match status" value="1"/>
</dbReference>
<comment type="subcellular location">
    <subcellularLocation>
        <location evidence="1">Membrane</location>
        <topology evidence="1">Single-pass type I membrane protein</topology>
    </subcellularLocation>
</comment>
<keyword evidence="9 13" id="KW-1133">Transmembrane helix</keyword>
<dbReference type="AlphaFoldDB" id="A0A6P5XIM1"/>
<dbReference type="FunFam" id="2.60.120.430:FF:000007">
    <property type="entry name" value="FERONIA receptor-like kinase"/>
    <property type="match status" value="1"/>
</dbReference>